<dbReference type="Proteomes" id="UP000634476">
    <property type="component" value="Unassembled WGS sequence"/>
</dbReference>
<keyword evidence="4" id="KW-0012">Acyltransferase</keyword>
<keyword evidence="2" id="KW-1133">Transmembrane helix</keyword>
<accession>A0A8J3WUU5</accession>
<gene>
    <name evidence="4" type="ORF">Pta02_22700</name>
</gene>
<name>A0A8J3WUU5_9ACTN</name>
<feature type="transmembrane region" description="Helical" evidence="2">
    <location>
        <begin position="89"/>
        <end position="108"/>
    </location>
</feature>
<sequence length="445" mass="45265">MSDRLGHRTAAPAISAPLPAVPAPENEHPGHAGAEGPAGVAGRAESGAAGTRNGVAGRAESGSSGGGWVGRIEAMTPAGRDRGVDALRGLAIVGVILGHWLVTAWVVGPGGSLRISSPLIHLPELTPLSWVLQTLAVFFFVGGYAAARSLRPGTDGPAWVRARMGRLLRPAVPLLTAWAAIAAGAAAYGVPPATVRALVLPVVGPIWFLAVFAGLTAATPLLLRLRPGVTALSAGAVVLVVDALRFGLGGPAWPGWTNLAAGWLVPYALGLGWARGLFASRRPVVALLVGGAAGTVVLVTVFGYPASMVGLTGAKVSNLSPPTLAAVTFGLAQVGLALLVRGPLDRLMRRPRVWAAVAMVNLSAMTLFLWHQTAAAVTVVAALPFGEVPGLLSPPATLGWVACRLAWVPVFALLLASVPALVARRRPPASGRSSASGRSPASALR</sequence>
<keyword evidence="2" id="KW-0812">Transmembrane</keyword>
<keyword evidence="5" id="KW-1185">Reference proteome</keyword>
<organism evidence="4 5">
    <name type="scientific">Planobispora takensis</name>
    <dbReference type="NCBI Taxonomy" id="1367882"/>
    <lineage>
        <taxon>Bacteria</taxon>
        <taxon>Bacillati</taxon>
        <taxon>Actinomycetota</taxon>
        <taxon>Actinomycetes</taxon>
        <taxon>Streptosporangiales</taxon>
        <taxon>Streptosporangiaceae</taxon>
        <taxon>Planobispora</taxon>
    </lineage>
</organism>
<proteinExistence type="predicted"/>
<feature type="transmembrane region" description="Helical" evidence="2">
    <location>
        <begin position="353"/>
        <end position="385"/>
    </location>
</feature>
<feature type="transmembrane region" description="Helical" evidence="2">
    <location>
        <begin position="285"/>
        <end position="304"/>
    </location>
</feature>
<protein>
    <submittedName>
        <fullName evidence="4">Acyltransferase</fullName>
    </submittedName>
</protein>
<feature type="transmembrane region" description="Helical" evidence="2">
    <location>
        <begin position="260"/>
        <end position="278"/>
    </location>
</feature>
<dbReference type="EMBL" id="BOOK01000014">
    <property type="protein sequence ID" value="GII00262.1"/>
    <property type="molecule type" value="Genomic_DNA"/>
</dbReference>
<feature type="transmembrane region" description="Helical" evidence="2">
    <location>
        <begin position="229"/>
        <end position="248"/>
    </location>
</feature>
<evidence type="ECO:0000256" key="2">
    <source>
        <dbReference type="SAM" id="Phobius"/>
    </source>
</evidence>
<feature type="transmembrane region" description="Helical" evidence="2">
    <location>
        <begin position="128"/>
        <end position="147"/>
    </location>
</feature>
<evidence type="ECO:0000259" key="3">
    <source>
        <dbReference type="Pfam" id="PF01757"/>
    </source>
</evidence>
<feature type="transmembrane region" description="Helical" evidence="2">
    <location>
        <begin position="324"/>
        <end position="341"/>
    </location>
</feature>
<keyword evidence="2" id="KW-0472">Membrane</keyword>
<comment type="caution">
    <text evidence="4">The sequence shown here is derived from an EMBL/GenBank/DDBJ whole genome shotgun (WGS) entry which is preliminary data.</text>
</comment>
<dbReference type="GO" id="GO:0016747">
    <property type="term" value="F:acyltransferase activity, transferring groups other than amino-acyl groups"/>
    <property type="evidence" value="ECO:0007669"/>
    <property type="project" value="InterPro"/>
</dbReference>
<dbReference type="RefSeq" id="WP_239130145.1">
    <property type="nucleotide sequence ID" value="NZ_BOOK01000014.1"/>
</dbReference>
<feature type="transmembrane region" description="Helical" evidence="2">
    <location>
        <begin position="167"/>
        <end position="190"/>
    </location>
</feature>
<feature type="transmembrane region" description="Helical" evidence="2">
    <location>
        <begin position="202"/>
        <end position="222"/>
    </location>
</feature>
<keyword evidence="4" id="KW-0808">Transferase</keyword>
<feature type="transmembrane region" description="Helical" evidence="2">
    <location>
        <begin position="405"/>
        <end position="423"/>
    </location>
</feature>
<dbReference type="Pfam" id="PF01757">
    <property type="entry name" value="Acyl_transf_3"/>
    <property type="match status" value="1"/>
</dbReference>
<evidence type="ECO:0000313" key="4">
    <source>
        <dbReference type="EMBL" id="GII00262.1"/>
    </source>
</evidence>
<feature type="region of interest" description="Disordered" evidence="1">
    <location>
        <begin position="1"/>
        <end position="68"/>
    </location>
</feature>
<evidence type="ECO:0000256" key="1">
    <source>
        <dbReference type="SAM" id="MobiDB-lite"/>
    </source>
</evidence>
<feature type="domain" description="Acyltransferase 3" evidence="3">
    <location>
        <begin position="83"/>
        <end position="377"/>
    </location>
</feature>
<reference evidence="4" key="1">
    <citation type="submission" date="2021-01" db="EMBL/GenBank/DDBJ databases">
        <title>Whole genome shotgun sequence of Planobispora takensis NBRC 109077.</title>
        <authorList>
            <person name="Komaki H."/>
            <person name="Tamura T."/>
        </authorList>
    </citation>
    <scope>NUCLEOTIDE SEQUENCE</scope>
    <source>
        <strain evidence="4">NBRC 109077</strain>
    </source>
</reference>
<dbReference type="AlphaFoldDB" id="A0A8J3WUU5"/>
<dbReference type="InterPro" id="IPR002656">
    <property type="entry name" value="Acyl_transf_3_dom"/>
</dbReference>
<feature type="compositionally biased region" description="Low complexity" evidence="1">
    <location>
        <begin position="31"/>
        <end position="45"/>
    </location>
</feature>
<evidence type="ECO:0000313" key="5">
    <source>
        <dbReference type="Proteomes" id="UP000634476"/>
    </source>
</evidence>